<evidence type="ECO:0000256" key="2">
    <source>
        <dbReference type="SAM" id="Phobius"/>
    </source>
</evidence>
<dbReference type="GeneID" id="13442586"/>
<evidence type="ECO:0008006" key="6">
    <source>
        <dbReference type="Google" id="ProtNLM"/>
    </source>
</evidence>
<evidence type="ECO:0000313" key="4">
    <source>
        <dbReference type="EMBL" id="CEL67399.1"/>
    </source>
</evidence>
<sequence>MVTRGTVIVFCAAILAAMAASIWLVVRENSRDAVLKRKPLQKQDDDGVIVDVKYNKNYPFLFDKRGRFIKKRPTLEVVDPAEMDQAKEEAPEKAPSEAEPVKVGEKAM</sequence>
<keyword evidence="5" id="KW-1185">Reference proteome</keyword>
<reference evidence="5" key="3">
    <citation type="journal article" date="2012" name="PLoS Pathog.">
        <title>Comparative genomics of the apicomplexan parasites Toxoplasma gondii and Neospora caninum: Coccidia differing in host range and transmission strategy.</title>
        <authorList>
            <person name="Reid A.J."/>
            <person name="Vermont S.J."/>
            <person name="Cotton J.A."/>
            <person name="Harris D."/>
            <person name="Hill-Cawthorne G.A."/>
            <person name="Konen-Waisman S."/>
            <person name="Latham S.M."/>
            <person name="Mourier T."/>
            <person name="Norton R."/>
            <person name="Quail M.A."/>
            <person name="Sanders M."/>
            <person name="Shanmugam D."/>
            <person name="Sohal A."/>
            <person name="Wasmuth J.D."/>
            <person name="Brunk B."/>
            <person name="Grigg M.E."/>
            <person name="Howard J.C."/>
            <person name="Parkinson J."/>
            <person name="Roos D.S."/>
            <person name="Trees A.J."/>
            <person name="Berriman M."/>
            <person name="Pain A."/>
            <person name="Wastling J.M."/>
        </authorList>
    </citation>
    <scope>NUCLEOTIDE SEQUENCE [LARGE SCALE GENOMIC DNA]</scope>
    <source>
        <strain evidence="5">Liverpool</strain>
    </source>
</reference>
<dbReference type="eggNOG" id="ENOG502TMAF">
    <property type="taxonomic scope" value="Eukaryota"/>
</dbReference>
<gene>
    <name evidence="4" type="ORF">BN1204_031990</name>
    <name evidence="3" type="ORF">NCLIV_031990</name>
</gene>
<reference evidence="3" key="1">
    <citation type="submission" date="2011-02" db="EMBL/GenBank/DDBJ databases">
        <authorList>
            <person name="Aslett M."/>
        </authorList>
    </citation>
    <scope>NUCLEOTIDE SEQUENCE</scope>
    <source>
        <strain evidence="3">Liverpool</strain>
    </source>
</reference>
<feature type="region of interest" description="Disordered" evidence="1">
    <location>
        <begin position="82"/>
        <end position="108"/>
    </location>
</feature>
<dbReference type="Proteomes" id="UP000007494">
    <property type="component" value="Chromosome VIII"/>
</dbReference>
<reference evidence="3" key="2">
    <citation type="submission" date="2011-03" db="EMBL/GenBank/DDBJ databases">
        <title>Comparative genomics and transcriptomics of Neospora caninum and Toxoplasma gondii.</title>
        <authorList>
            <person name="Reid A.J."/>
            <person name="Sohal A."/>
            <person name="Harris D."/>
            <person name="Quail M."/>
            <person name="Sanders M."/>
            <person name="Berriman M."/>
            <person name="Wastling J.M."/>
            <person name="Pain A."/>
        </authorList>
    </citation>
    <scope>NUCLEOTIDE SEQUENCE</scope>
    <source>
        <strain evidence="3">Liverpool</strain>
    </source>
</reference>
<keyword evidence="2" id="KW-0472">Membrane</keyword>
<keyword evidence="2" id="KW-1133">Transmembrane helix</keyword>
<evidence type="ECO:0000256" key="1">
    <source>
        <dbReference type="SAM" id="MobiDB-lite"/>
    </source>
</evidence>
<keyword evidence="2" id="KW-0812">Transmembrane</keyword>
<name>F0VI51_NEOCL</name>
<organism evidence="3 5">
    <name type="scientific">Neospora caninum (strain Liverpool)</name>
    <dbReference type="NCBI Taxonomy" id="572307"/>
    <lineage>
        <taxon>Eukaryota</taxon>
        <taxon>Sar</taxon>
        <taxon>Alveolata</taxon>
        <taxon>Apicomplexa</taxon>
        <taxon>Conoidasida</taxon>
        <taxon>Coccidia</taxon>
        <taxon>Eucoccidiorida</taxon>
        <taxon>Eimeriorina</taxon>
        <taxon>Sarcocystidae</taxon>
        <taxon>Neospora</taxon>
    </lineage>
</organism>
<protein>
    <recommendedName>
        <fullName evidence="6">Transmembrane protein</fullName>
    </recommendedName>
</protein>
<dbReference type="EMBL" id="LN714483">
    <property type="protein sequence ID" value="CEL67399.1"/>
    <property type="molecule type" value="Genomic_DNA"/>
</dbReference>
<dbReference type="AlphaFoldDB" id="F0VI51"/>
<feature type="compositionally biased region" description="Basic and acidic residues" evidence="1">
    <location>
        <begin position="84"/>
        <end position="108"/>
    </location>
</feature>
<dbReference type="RefSeq" id="XP_003883444.1">
    <property type="nucleotide sequence ID" value="XM_003883395.1"/>
</dbReference>
<evidence type="ECO:0000313" key="5">
    <source>
        <dbReference type="Proteomes" id="UP000007494"/>
    </source>
</evidence>
<dbReference type="VEuPathDB" id="ToxoDB:NCLIV_031990"/>
<dbReference type="InParanoid" id="F0VI51"/>
<dbReference type="OrthoDB" id="10321126at2759"/>
<dbReference type="EMBL" id="FR823390">
    <property type="protein sequence ID" value="CBZ53412.1"/>
    <property type="molecule type" value="Genomic_DNA"/>
</dbReference>
<dbReference type="OMA" id="RFIKKRP"/>
<proteinExistence type="predicted"/>
<accession>F0VI51</accession>
<feature type="transmembrane region" description="Helical" evidence="2">
    <location>
        <begin position="6"/>
        <end position="26"/>
    </location>
</feature>
<reference evidence="4" key="4">
    <citation type="journal article" date="2015" name="PLoS ONE">
        <title>Comprehensive Evaluation of Toxoplasma gondii VEG and Neospora caninum LIV Genomes with Tachyzoite Stage Transcriptome and Proteome Defines Novel Transcript Features.</title>
        <authorList>
            <person name="Ramaprasad A."/>
            <person name="Mourier T."/>
            <person name="Naeem R."/>
            <person name="Malas T.B."/>
            <person name="Moussa E."/>
            <person name="Panigrahi A."/>
            <person name="Vermont S.J."/>
            <person name="Otto T.D."/>
            <person name="Wastling J."/>
            <person name="Pain A."/>
        </authorList>
    </citation>
    <scope>NUCLEOTIDE SEQUENCE</scope>
    <source>
        <strain evidence="4">Liverpool</strain>
    </source>
</reference>
<evidence type="ECO:0000313" key="3">
    <source>
        <dbReference type="EMBL" id="CBZ53412.1"/>
    </source>
</evidence>